<reference evidence="2" key="2">
    <citation type="submission" date="2020-09" db="EMBL/GenBank/DDBJ databases">
        <authorList>
            <person name="Sun Q."/>
            <person name="Kim S."/>
        </authorList>
    </citation>
    <scope>NUCLEOTIDE SEQUENCE</scope>
    <source>
        <strain evidence="2">KCTC 32296</strain>
    </source>
</reference>
<dbReference type="EMBL" id="BMZB01000001">
    <property type="protein sequence ID" value="GGZ21610.1"/>
    <property type="molecule type" value="Genomic_DNA"/>
</dbReference>
<name>A0A918PUF6_9CAUL</name>
<evidence type="ECO:0000313" key="2">
    <source>
        <dbReference type="EMBL" id="GGZ21610.1"/>
    </source>
</evidence>
<dbReference type="Proteomes" id="UP000662572">
    <property type="component" value="Unassembled WGS sequence"/>
</dbReference>
<sequence>MTSYPPKLPGKGPPASLADTSRDLDEEIQRLVKKYGKPAVVEALKKNKQKRGPKTRTDWKFLAPIFRIDAVDFIEGRNPFELRTNYKIANFYAEKQPGHSPISTFRRLLRDLKEGRPDRVYLKAYFYSEVEYPYETHIKTLNRIIKALPSAEHWPSFLEISQHWIDDHVQRIGPIPPHFTMKEIREAVLKQPVNYVLEASKASLGLFGSAYLMSNKNGD</sequence>
<organism evidence="2 3">
    <name type="scientific">Asticcacaulis endophyticus</name>
    <dbReference type="NCBI Taxonomy" id="1395890"/>
    <lineage>
        <taxon>Bacteria</taxon>
        <taxon>Pseudomonadati</taxon>
        <taxon>Pseudomonadota</taxon>
        <taxon>Alphaproteobacteria</taxon>
        <taxon>Caulobacterales</taxon>
        <taxon>Caulobacteraceae</taxon>
        <taxon>Asticcacaulis</taxon>
    </lineage>
</organism>
<reference evidence="2" key="1">
    <citation type="journal article" date="2014" name="Int. J. Syst. Evol. Microbiol.">
        <title>Complete genome sequence of Corynebacterium casei LMG S-19264T (=DSM 44701T), isolated from a smear-ripened cheese.</title>
        <authorList>
            <consortium name="US DOE Joint Genome Institute (JGI-PGF)"/>
            <person name="Walter F."/>
            <person name="Albersmeier A."/>
            <person name="Kalinowski J."/>
            <person name="Ruckert C."/>
        </authorList>
    </citation>
    <scope>NUCLEOTIDE SEQUENCE</scope>
    <source>
        <strain evidence="2">KCTC 32296</strain>
    </source>
</reference>
<accession>A0A918PUF6</accession>
<protein>
    <submittedName>
        <fullName evidence="2">Uncharacterized protein</fullName>
    </submittedName>
</protein>
<evidence type="ECO:0000256" key="1">
    <source>
        <dbReference type="SAM" id="MobiDB-lite"/>
    </source>
</evidence>
<feature type="region of interest" description="Disordered" evidence="1">
    <location>
        <begin position="1"/>
        <end position="23"/>
    </location>
</feature>
<keyword evidence="3" id="KW-1185">Reference proteome</keyword>
<comment type="caution">
    <text evidence="2">The sequence shown here is derived from an EMBL/GenBank/DDBJ whole genome shotgun (WGS) entry which is preliminary data.</text>
</comment>
<proteinExistence type="predicted"/>
<gene>
    <name evidence="2" type="ORF">GCM10011273_02940</name>
</gene>
<evidence type="ECO:0000313" key="3">
    <source>
        <dbReference type="Proteomes" id="UP000662572"/>
    </source>
</evidence>
<dbReference type="AlphaFoldDB" id="A0A918PUF6"/>
<feature type="compositionally biased region" description="Pro residues" evidence="1">
    <location>
        <begin position="1"/>
        <end position="12"/>
    </location>
</feature>
<dbReference type="RefSeq" id="WP_189484596.1">
    <property type="nucleotide sequence ID" value="NZ_BMZB01000001.1"/>
</dbReference>